<evidence type="ECO:0000256" key="4">
    <source>
        <dbReference type="ARBA" id="ARBA00022989"/>
    </source>
</evidence>
<feature type="transmembrane region" description="Helical" evidence="6">
    <location>
        <begin position="223"/>
        <end position="245"/>
    </location>
</feature>
<accession>A0A8J3DE51</accession>
<evidence type="ECO:0000256" key="1">
    <source>
        <dbReference type="ARBA" id="ARBA00004127"/>
    </source>
</evidence>
<keyword evidence="5 6" id="KW-0472">Membrane</keyword>
<dbReference type="InterPro" id="IPR050495">
    <property type="entry name" value="ATG22/LtaA_families"/>
</dbReference>
<keyword evidence="3 6" id="KW-0812">Transmembrane</keyword>
<reference evidence="8" key="2">
    <citation type="submission" date="2020-09" db="EMBL/GenBank/DDBJ databases">
        <authorList>
            <person name="Sun Q."/>
            <person name="Kim S."/>
        </authorList>
    </citation>
    <scope>NUCLEOTIDE SEQUENCE</scope>
    <source>
        <strain evidence="8">KCTC 12870</strain>
    </source>
</reference>
<dbReference type="PANTHER" id="PTHR23519">
    <property type="entry name" value="AUTOPHAGY-RELATED PROTEIN 22"/>
    <property type="match status" value="1"/>
</dbReference>
<dbReference type="SUPFAM" id="SSF103473">
    <property type="entry name" value="MFS general substrate transporter"/>
    <property type="match status" value="1"/>
</dbReference>
<evidence type="ECO:0000256" key="6">
    <source>
        <dbReference type="SAM" id="Phobius"/>
    </source>
</evidence>
<dbReference type="PROSITE" id="PS50850">
    <property type="entry name" value="MFS"/>
    <property type="match status" value="1"/>
</dbReference>
<dbReference type="InterPro" id="IPR020846">
    <property type="entry name" value="MFS_dom"/>
</dbReference>
<gene>
    <name evidence="8" type="primary">yxiO</name>
    <name evidence="8" type="ORF">GCM10007047_28250</name>
</gene>
<keyword evidence="2" id="KW-0813">Transport</keyword>
<comment type="caution">
    <text evidence="8">The sequence shown here is derived from an EMBL/GenBank/DDBJ whole genome shotgun (WGS) entry which is preliminary data.</text>
</comment>
<feature type="transmembrane region" description="Helical" evidence="6">
    <location>
        <begin position="46"/>
        <end position="66"/>
    </location>
</feature>
<feature type="transmembrane region" description="Helical" evidence="6">
    <location>
        <begin position="257"/>
        <end position="276"/>
    </location>
</feature>
<feature type="transmembrane region" description="Helical" evidence="6">
    <location>
        <begin position="78"/>
        <end position="97"/>
    </location>
</feature>
<keyword evidence="9" id="KW-1185">Reference proteome</keyword>
<feature type="transmembrane region" description="Helical" evidence="6">
    <location>
        <begin position="166"/>
        <end position="186"/>
    </location>
</feature>
<comment type="subcellular location">
    <subcellularLocation>
        <location evidence="1">Endomembrane system</location>
        <topology evidence="1">Multi-pass membrane protein</topology>
    </subcellularLocation>
</comment>
<evidence type="ECO:0000256" key="5">
    <source>
        <dbReference type="ARBA" id="ARBA00023136"/>
    </source>
</evidence>
<dbReference type="Gene3D" id="1.20.1250.20">
    <property type="entry name" value="MFS general substrate transporter like domains"/>
    <property type="match status" value="1"/>
</dbReference>
<evidence type="ECO:0000313" key="8">
    <source>
        <dbReference type="EMBL" id="GHC09390.1"/>
    </source>
</evidence>
<dbReference type="PANTHER" id="PTHR23519:SF1">
    <property type="entry name" value="AUTOPHAGY-RELATED PROTEIN 22"/>
    <property type="match status" value="1"/>
</dbReference>
<evidence type="ECO:0000313" key="9">
    <source>
        <dbReference type="Proteomes" id="UP000642829"/>
    </source>
</evidence>
<evidence type="ECO:0000256" key="2">
    <source>
        <dbReference type="ARBA" id="ARBA00022448"/>
    </source>
</evidence>
<feature type="transmembrane region" description="Helical" evidence="6">
    <location>
        <begin position="138"/>
        <end position="160"/>
    </location>
</feature>
<dbReference type="InterPro" id="IPR024671">
    <property type="entry name" value="Atg22-like"/>
</dbReference>
<dbReference type="GO" id="GO:0012505">
    <property type="term" value="C:endomembrane system"/>
    <property type="evidence" value="ECO:0007669"/>
    <property type="project" value="UniProtKB-SubCell"/>
</dbReference>
<dbReference type="AlphaFoldDB" id="A0A8J3DE51"/>
<feature type="transmembrane region" description="Helical" evidence="6">
    <location>
        <begin position="393"/>
        <end position="412"/>
    </location>
</feature>
<dbReference type="Proteomes" id="UP000642829">
    <property type="component" value="Unassembled WGS sequence"/>
</dbReference>
<dbReference type="Pfam" id="PF11700">
    <property type="entry name" value="ATG22"/>
    <property type="match status" value="1"/>
</dbReference>
<feature type="transmembrane region" description="Helical" evidence="6">
    <location>
        <begin position="288"/>
        <end position="305"/>
    </location>
</feature>
<feature type="transmembrane region" description="Helical" evidence="6">
    <location>
        <begin position="356"/>
        <end position="381"/>
    </location>
</feature>
<name>A0A8J3DE51_9BACT</name>
<dbReference type="GO" id="GO:0022857">
    <property type="term" value="F:transmembrane transporter activity"/>
    <property type="evidence" value="ECO:0007669"/>
    <property type="project" value="InterPro"/>
</dbReference>
<dbReference type="InterPro" id="IPR036259">
    <property type="entry name" value="MFS_trans_sf"/>
</dbReference>
<evidence type="ECO:0000256" key="3">
    <source>
        <dbReference type="ARBA" id="ARBA00022692"/>
    </source>
</evidence>
<keyword evidence="4 6" id="KW-1133">Transmembrane helix</keyword>
<feature type="transmembrane region" description="Helical" evidence="6">
    <location>
        <begin position="7"/>
        <end position="26"/>
    </location>
</feature>
<organism evidence="8 9">
    <name type="scientific">Cerasicoccus arenae</name>
    <dbReference type="NCBI Taxonomy" id="424488"/>
    <lineage>
        <taxon>Bacteria</taxon>
        <taxon>Pseudomonadati</taxon>
        <taxon>Verrucomicrobiota</taxon>
        <taxon>Opitutia</taxon>
        <taxon>Puniceicoccales</taxon>
        <taxon>Cerasicoccaceae</taxon>
        <taxon>Cerasicoccus</taxon>
    </lineage>
</organism>
<proteinExistence type="predicted"/>
<feature type="domain" description="Major facilitator superfamily (MFS) profile" evidence="7">
    <location>
        <begin position="4"/>
        <end position="417"/>
    </location>
</feature>
<feature type="transmembrane region" description="Helical" evidence="6">
    <location>
        <begin position="103"/>
        <end position="126"/>
    </location>
</feature>
<feature type="transmembrane region" description="Helical" evidence="6">
    <location>
        <begin position="311"/>
        <end position="335"/>
    </location>
</feature>
<dbReference type="EMBL" id="BMXG01000021">
    <property type="protein sequence ID" value="GHC09390.1"/>
    <property type="molecule type" value="Genomic_DNA"/>
</dbReference>
<reference evidence="8" key="1">
    <citation type="journal article" date="2014" name="Int. J. Syst. Evol. Microbiol.">
        <title>Complete genome sequence of Corynebacterium casei LMG S-19264T (=DSM 44701T), isolated from a smear-ripened cheese.</title>
        <authorList>
            <consortium name="US DOE Joint Genome Institute (JGI-PGF)"/>
            <person name="Walter F."/>
            <person name="Albersmeier A."/>
            <person name="Kalinowski J."/>
            <person name="Ruckert C."/>
        </authorList>
    </citation>
    <scope>NUCLEOTIDE SEQUENCE</scope>
    <source>
        <strain evidence="8">KCTC 12870</strain>
    </source>
</reference>
<evidence type="ECO:0000259" key="7">
    <source>
        <dbReference type="PROSITE" id="PS50850"/>
    </source>
</evidence>
<protein>
    <submittedName>
        <fullName evidence="8">Putative MFS-type transporter YxiO</fullName>
    </submittedName>
</protein>
<sequence>MKQTISWAFYDWANTGYAMVVLALIFPRLYKGFYAAGLSDGDQTAWFGRTVSIASLLVAICAPFLGSIGELGGLRKRLLLMFCSVGVVTTAGCYFIGKGDYEMASLIYIIGTVSFYSSNIFFDSMLTTVSTPEKRHFVSGLGFSFGYAAGFVLLLITLLVTKVAAAQVMFLVAAVWWAVFTIPLAMNIKEKPRPDRPPFFVMAWMGAKDTLSTLKEIWAIKPILWFLAAYLFYIDGVNTIIMMASNYGTTIGFAEDQITQAFFIVQIFGVPCAILFGWAGQKVGPRKMMFVAIVLYVGVTAYGAFLDTKPIQVFGIDISEMFVLAALIGMVQGGIQALSRSYFNTLIPVGREVSFFGFYSMIGKSAAVMGPFLMAYVASAYNNPENPTFSTRLGMGSVSILFVIGAVFLVLAGHYDKRMQRWEAKTRV</sequence>